<dbReference type="EMBL" id="JASNWA010000010">
    <property type="protein sequence ID" value="KAK3169006.1"/>
    <property type="molecule type" value="Genomic_DNA"/>
</dbReference>
<protein>
    <recommendedName>
        <fullName evidence="4">Secreted protein</fullName>
    </recommendedName>
</protein>
<organism evidence="2 3">
    <name type="scientific">Lepraria neglecta</name>
    <dbReference type="NCBI Taxonomy" id="209136"/>
    <lineage>
        <taxon>Eukaryota</taxon>
        <taxon>Fungi</taxon>
        <taxon>Dikarya</taxon>
        <taxon>Ascomycota</taxon>
        <taxon>Pezizomycotina</taxon>
        <taxon>Lecanoromycetes</taxon>
        <taxon>OSLEUM clade</taxon>
        <taxon>Lecanoromycetidae</taxon>
        <taxon>Lecanorales</taxon>
        <taxon>Lecanorineae</taxon>
        <taxon>Stereocaulaceae</taxon>
        <taxon>Lepraria</taxon>
    </lineage>
</organism>
<comment type="caution">
    <text evidence="2">The sequence shown here is derived from an EMBL/GenBank/DDBJ whole genome shotgun (WGS) entry which is preliminary data.</text>
</comment>
<evidence type="ECO:0000313" key="2">
    <source>
        <dbReference type="EMBL" id="KAK3169006.1"/>
    </source>
</evidence>
<evidence type="ECO:0000313" key="3">
    <source>
        <dbReference type="Proteomes" id="UP001276659"/>
    </source>
</evidence>
<feature type="signal peptide" evidence="1">
    <location>
        <begin position="1"/>
        <end position="24"/>
    </location>
</feature>
<feature type="chain" id="PRO_5041995038" description="Secreted protein" evidence="1">
    <location>
        <begin position="25"/>
        <end position="148"/>
    </location>
</feature>
<evidence type="ECO:0008006" key="4">
    <source>
        <dbReference type="Google" id="ProtNLM"/>
    </source>
</evidence>
<sequence length="148" mass="16090">MTNPPLISACQVLTTILFYPFAEAQAFTADLKDSETMFYQNKSTTALLAGLLVRQVTSTFNVTLDFTDTTGADVSHLVTLNTGSSQAPPTRHRKRIPASARIMNQCIGLPQHLVFYESACNRPDNPQEVLVTCDISKPPGRGPPLGPI</sequence>
<accession>A0AAD9YZW8</accession>
<evidence type="ECO:0000256" key="1">
    <source>
        <dbReference type="SAM" id="SignalP"/>
    </source>
</evidence>
<dbReference type="AlphaFoldDB" id="A0AAD9YZW8"/>
<gene>
    <name evidence="2" type="ORF">OEA41_005454</name>
</gene>
<dbReference type="Proteomes" id="UP001276659">
    <property type="component" value="Unassembled WGS sequence"/>
</dbReference>
<keyword evidence="1" id="KW-0732">Signal</keyword>
<proteinExistence type="predicted"/>
<reference evidence="2" key="1">
    <citation type="submission" date="2022-11" db="EMBL/GenBank/DDBJ databases">
        <title>Chromosomal genome sequence assembly and mating type (MAT) locus characterization of the leprose asexual lichenized fungus Lepraria neglecta (Nyl.) Erichsen.</title>
        <authorList>
            <person name="Allen J.L."/>
            <person name="Pfeffer B."/>
        </authorList>
    </citation>
    <scope>NUCLEOTIDE SEQUENCE</scope>
    <source>
        <strain evidence="2">Allen 5258</strain>
    </source>
</reference>
<name>A0AAD9YZW8_9LECA</name>
<keyword evidence="3" id="KW-1185">Reference proteome</keyword>